<accession>A0A0D2EVC4</accession>
<protein>
    <submittedName>
        <fullName evidence="2">Uncharacterized protein</fullName>
    </submittedName>
</protein>
<dbReference type="HOGENOM" id="CLU_132186_0_0_1"/>
<dbReference type="VEuPathDB" id="FungiDB:Z517_08015"/>
<dbReference type="RefSeq" id="XP_013281990.1">
    <property type="nucleotide sequence ID" value="XM_013426536.1"/>
</dbReference>
<evidence type="ECO:0000313" key="3">
    <source>
        <dbReference type="Proteomes" id="UP000053029"/>
    </source>
</evidence>
<feature type="region of interest" description="Disordered" evidence="1">
    <location>
        <begin position="1"/>
        <end position="37"/>
    </location>
</feature>
<sequence length="124" mass="13796">MSHSKERISPIKKVKAALVRSPKPPSPKSGRIDLGDSKCASATAGELDSRIEDIYFDDPKSRESLSTNPGDTAKHLAERKRCTTDNWKAEIERRIIADCKMVDHAYGDKNPFRNQAYGHGDGQK</sequence>
<dbReference type="Proteomes" id="UP000053029">
    <property type="component" value="Unassembled WGS sequence"/>
</dbReference>
<dbReference type="EMBL" id="KN846973">
    <property type="protein sequence ID" value="KIW78182.1"/>
    <property type="molecule type" value="Genomic_DNA"/>
</dbReference>
<organism evidence="2 3">
    <name type="scientific">Fonsecaea pedrosoi CBS 271.37</name>
    <dbReference type="NCBI Taxonomy" id="1442368"/>
    <lineage>
        <taxon>Eukaryota</taxon>
        <taxon>Fungi</taxon>
        <taxon>Dikarya</taxon>
        <taxon>Ascomycota</taxon>
        <taxon>Pezizomycotina</taxon>
        <taxon>Eurotiomycetes</taxon>
        <taxon>Chaetothyriomycetidae</taxon>
        <taxon>Chaetothyriales</taxon>
        <taxon>Herpotrichiellaceae</taxon>
        <taxon>Fonsecaea</taxon>
    </lineage>
</organism>
<evidence type="ECO:0000256" key="1">
    <source>
        <dbReference type="SAM" id="MobiDB-lite"/>
    </source>
</evidence>
<dbReference type="GeneID" id="25307505"/>
<name>A0A0D2EVC4_9EURO</name>
<dbReference type="OrthoDB" id="4153516at2759"/>
<proteinExistence type="predicted"/>
<evidence type="ECO:0000313" key="2">
    <source>
        <dbReference type="EMBL" id="KIW78182.1"/>
    </source>
</evidence>
<dbReference type="AlphaFoldDB" id="A0A0D2EVC4"/>
<reference evidence="2 3" key="1">
    <citation type="submission" date="2015-01" db="EMBL/GenBank/DDBJ databases">
        <title>The Genome Sequence of Fonsecaea pedrosoi CBS 271.37.</title>
        <authorList>
            <consortium name="The Broad Institute Genomics Platform"/>
            <person name="Cuomo C."/>
            <person name="de Hoog S."/>
            <person name="Gorbushina A."/>
            <person name="Stielow B."/>
            <person name="Teixiera M."/>
            <person name="Abouelleil A."/>
            <person name="Chapman S.B."/>
            <person name="Priest M."/>
            <person name="Young S.K."/>
            <person name="Wortman J."/>
            <person name="Nusbaum C."/>
            <person name="Birren B."/>
        </authorList>
    </citation>
    <scope>NUCLEOTIDE SEQUENCE [LARGE SCALE GENOMIC DNA]</scope>
    <source>
        <strain evidence="2 3">CBS 271.37</strain>
    </source>
</reference>
<gene>
    <name evidence="2" type="ORF">Z517_08015</name>
</gene>
<keyword evidence="3" id="KW-1185">Reference proteome</keyword>